<evidence type="ECO:0000256" key="5">
    <source>
        <dbReference type="ARBA" id="ARBA00023154"/>
    </source>
</evidence>
<dbReference type="SMART" id="SM01002">
    <property type="entry name" value="AlaDh_PNT_C"/>
    <property type="match status" value="1"/>
</dbReference>
<evidence type="ECO:0000256" key="1">
    <source>
        <dbReference type="ARBA" id="ARBA00004682"/>
    </source>
</evidence>
<protein>
    <submittedName>
        <fullName evidence="11">Uncharacterized protein</fullName>
    </submittedName>
</protein>
<proteinExistence type="inferred from homology"/>
<evidence type="ECO:0000313" key="11">
    <source>
        <dbReference type="EMBL" id="SAL94877.1"/>
    </source>
</evidence>
<dbReference type="SMART" id="SM01003">
    <property type="entry name" value="AlaDh_PNT_N"/>
    <property type="match status" value="1"/>
</dbReference>
<dbReference type="InterPro" id="IPR032095">
    <property type="entry name" value="Sacchrp_dh-like_C"/>
</dbReference>
<dbReference type="EMBL" id="LT550042">
    <property type="protein sequence ID" value="SAL94877.1"/>
    <property type="molecule type" value="Genomic_DNA"/>
</dbReference>
<dbReference type="SUPFAM" id="SSF55347">
    <property type="entry name" value="Glyceraldehyde-3-phosphate dehydrogenase-like, C-terminal domain"/>
    <property type="match status" value="1"/>
</dbReference>
<comment type="pathway">
    <text evidence="2">Amino-acid degradation; L-lysine degradation via saccharopine pathway; glutaryl-CoA from L-lysine: step 2/6.</text>
</comment>
<keyword evidence="6" id="KW-0511">Multifunctional enzyme</keyword>
<evidence type="ECO:0000256" key="8">
    <source>
        <dbReference type="SAM" id="MobiDB-lite"/>
    </source>
</evidence>
<organism evidence="11">
    <name type="scientific">Absidia glauca</name>
    <name type="common">Pin mould</name>
    <dbReference type="NCBI Taxonomy" id="4829"/>
    <lineage>
        <taxon>Eukaryota</taxon>
        <taxon>Fungi</taxon>
        <taxon>Fungi incertae sedis</taxon>
        <taxon>Mucoromycota</taxon>
        <taxon>Mucoromycotina</taxon>
        <taxon>Mucoromycetes</taxon>
        <taxon>Mucorales</taxon>
        <taxon>Cunninghamellaceae</taxon>
        <taxon>Absidia</taxon>
    </lineage>
</organism>
<dbReference type="InterPro" id="IPR005097">
    <property type="entry name" value="Sacchrp_dh_NADP-bd"/>
</dbReference>
<dbReference type="InterPro" id="IPR036291">
    <property type="entry name" value="NAD(P)-bd_dom_sf"/>
</dbReference>
<feature type="domain" description="Alanine dehydrogenase/pyridine nucleotide transhydrogenase NAD(H)-binding" evidence="9">
    <location>
        <begin position="215"/>
        <end position="407"/>
    </location>
</feature>
<dbReference type="Gene3D" id="1.10.1870.10">
    <property type="entry name" value="Domain 3, Saccharopine reductase"/>
    <property type="match status" value="1"/>
</dbReference>
<evidence type="ECO:0000256" key="3">
    <source>
        <dbReference type="ARBA" id="ARBA00022857"/>
    </source>
</evidence>
<dbReference type="Pfam" id="PF16653">
    <property type="entry name" value="Sacchrp_dh_C"/>
    <property type="match status" value="1"/>
</dbReference>
<dbReference type="GO" id="GO:0019878">
    <property type="term" value="P:lysine biosynthetic process via aminoadipic acid"/>
    <property type="evidence" value="ECO:0007669"/>
    <property type="project" value="TreeGrafter"/>
</dbReference>
<keyword evidence="12" id="KW-1185">Reference proteome</keyword>
<evidence type="ECO:0000259" key="9">
    <source>
        <dbReference type="SMART" id="SM01002"/>
    </source>
</evidence>
<dbReference type="InterPro" id="IPR007698">
    <property type="entry name" value="AlaDH/PNT_NAD(H)-bd"/>
</dbReference>
<evidence type="ECO:0000256" key="4">
    <source>
        <dbReference type="ARBA" id="ARBA00023002"/>
    </source>
</evidence>
<comment type="pathway">
    <text evidence="1">Amino-acid degradation; L-lysine degradation via saccharopine pathway; glutaryl-CoA from L-lysine: step 1/6.</text>
</comment>
<dbReference type="InterPro" id="IPR051168">
    <property type="entry name" value="AASS"/>
</dbReference>
<name>A0A168KL00_ABSGL</name>
<dbReference type="UniPathway" id="UPA00868">
    <property type="reaction ID" value="UER00835"/>
</dbReference>
<dbReference type="Gene3D" id="3.30.360.10">
    <property type="entry name" value="Dihydrodipicolinate Reductase, domain 2"/>
    <property type="match status" value="1"/>
</dbReference>
<dbReference type="PANTHER" id="PTHR11133:SF22">
    <property type="entry name" value="ALPHA-AMINOADIPIC SEMIALDEHYDE SYNTHASE, MITOCHONDRIAL"/>
    <property type="match status" value="1"/>
</dbReference>
<dbReference type="OrthoDB" id="10059875at2759"/>
<evidence type="ECO:0000313" key="12">
    <source>
        <dbReference type="Proteomes" id="UP000078561"/>
    </source>
</evidence>
<feature type="domain" description="Alanine dehydrogenase/pyridine nucleotide transhydrogenase N-terminal" evidence="10">
    <location>
        <begin position="37"/>
        <end position="168"/>
    </location>
</feature>
<evidence type="ECO:0000256" key="6">
    <source>
        <dbReference type="ARBA" id="ARBA00023268"/>
    </source>
</evidence>
<dbReference type="OMA" id="TPHVHDI"/>
<dbReference type="FunFam" id="3.40.50.720:FF:000087">
    <property type="entry name" value="alpha-aminoadipic semialdehyde synthase, mitochondrial"/>
    <property type="match status" value="1"/>
</dbReference>
<evidence type="ECO:0000256" key="2">
    <source>
        <dbReference type="ARBA" id="ARBA00004720"/>
    </source>
</evidence>
<accession>A0A168KL00</accession>
<dbReference type="AlphaFoldDB" id="A0A168KL00"/>
<dbReference type="InterPro" id="IPR007886">
    <property type="entry name" value="AlaDH/PNT_N"/>
</dbReference>
<dbReference type="SUPFAM" id="SSF52283">
    <property type="entry name" value="Formate/glycerate dehydrogenase catalytic domain-like"/>
    <property type="match status" value="1"/>
</dbReference>
<dbReference type="CDD" id="cd12189">
    <property type="entry name" value="LKR_SDH_like"/>
    <property type="match status" value="1"/>
</dbReference>
<keyword evidence="5" id="KW-0457">Lysine biosynthesis</keyword>
<comment type="similarity">
    <text evidence="7">In the C-terminal section; belongs to the saccharopine dehydrogenase family.</text>
</comment>
<keyword evidence="3" id="KW-0521">NADP</keyword>
<dbReference type="SUPFAM" id="SSF51735">
    <property type="entry name" value="NAD(P)-binding Rossmann-fold domains"/>
    <property type="match status" value="1"/>
</dbReference>
<evidence type="ECO:0000259" key="10">
    <source>
        <dbReference type="SMART" id="SM01003"/>
    </source>
</evidence>
<dbReference type="Gene3D" id="3.40.50.720">
    <property type="entry name" value="NAD(P)-binding Rossmann-like Domain"/>
    <property type="match status" value="2"/>
</dbReference>
<dbReference type="Pfam" id="PF05222">
    <property type="entry name" value="AlaDh_PNT_N"/>
    <property type="match status" value="1"/>
</dbReference>
<keyword evidence="4" id="KW-0560">Oxidoreductase</keyword>
<dbReference type="FunFam" id="3.30.360.10:FF:000008">
    <property type="entry name" value="Alpha-aminoadipic semialdehyde synthase, mitochondrial"/>
    <property type="match status" value="1"/>
</dbReference>
<dbReference type="GO" id="GO:0033512">
    <property type="term" value="P:L-lysine catabolic process to acetyl-CoA via saccharopine"/>
    <property type="evidence" value="ECO:0007669"/>
    <property type="project" value="UniProtKB-UniPathway"/>
</dbReference>
<dbReference type="Pfam" id="PF03435">
    <property type="entry name" value="Sacchrp_dh_NADP"/>
    <property type="match status" value="1"/>
</dbReference>
<dbReference type="Proteomes" id="UP000078561">
    <property type="component" value="Unassembled WGS sequence"/>
</dbReference>
<dbReference type="GO" id="GO:0005737">
    <property type="term" value="C:cytoplasm"/>
    <property type="evidence" value="ECO:0007669"/>
    <property type="project" value="TreeGrafter"/>
</dbReference>
<dbReference type="InParanoid" id="A0A168KL00"/>
<evidence type="ECO:0000256" key="7">
    <source>
        <dbReference type="ARBA" id="ARBA00025744"/>
    </source>
</evidence>
<sequence>MMLSSRLGRRSYTTVTNQRKYLYHHSSGNASPTRSLGLRREDKSRWERRTALTPAAVQRLIHETGTDVYVQPSTKRIYSDADYKKAGAIVTEDLTPADIILGIKEVPSNALLENKSYVFFSHTHKGNAGNMPMLQSILDKNIRLMDYELMKDEHGKRLVAFGEFAGKAGMIDMLHGMGHRFLGMGYSTPFMYLGMAHGYSSLASARLALGHVGNLIEDQGTPDKFGPLVYAFTGDGNVAQGAMDVFKELPHEFIPAEDLHKVVNDKNPRLNKVYATHLKPQDYLAQKKDGQAMVSFEHYLHNPDQYHSQFHQKIAPYVNGVVTGGYWDNRYPRILSNEQLKSIQLQQQKGTIPQGKMMTLADIVCDVKGAFECLSHTTTIDDGFFYYDAINNKEHKNPEGAGIQVMGIDILPAELPVESSEHFSTKLYPYLKELIHPGKTSKDWSSSLRDSIIAEDGHLTSAHQNLTQHLSAASTKPQQQHKEKKTVLLLGSGMVAGPLVNHLTKRSDVNMVVASNMLQEAQALVANKDNAQAVPLDISNETELTTMISNADVVVSFVPAFLHANVAKLCVQQRKHMVTASYVSPEMQHLDQGAKDADVLIMNEVGLDPGIDHMSAMKIIDEAKHQGKKIRSFVSWCGGLPAPEASNVPLGYKFSWSPRGVLTASGNDALYWANGKEHAIAGDDLLKFHFPTIRTAYTGFVFEGLANRNSLGYADIYGLGDLKDMDTMFRGTLRYQGYSDLLYALKQLGFLDLKQELTCNSWDQYFDQILGKAQGRQDLAKRLGLKEEETMMDNVTSSLAFLTQKLDAIPFPTSNNTKALDLFSSLLTHQLAYQAGEKDMVAMHHEFGIESSTGQKYGQEGETAMAKTVGLPAAMVTELVLDRHISDRGVLRPIKPEVYLPVLDQLEAHGVGFVEQVKPDQAVRLDATGSGIWH</sequence>
<feature type="region of interest" description="Disordered" evidence="8">
    <location>
        <begin position="23"/>
        <end position="42"/>
    </location>
</feature>
<dbReference type="GO" id="GO:0004753">
    <property type="term" value="F:saccharopine dehydrogenase activity"/>
    <property type="evidence" value="ECO:0007669"/>
    <property type="project" value="TreeGrafter"/>
</dbReference>
<keyword evidence="5" id="KW-0028">Amino-acid biosynthesis</keyword>
<gene>
    <name evidence="11" type="primary">ABSGL_00169.1 scaffold 349</name>
</gene>
<dbReference type="PANTHER" id="PTHR11133">
    <property type="entry name" value="SACCHAROPINE DEHYDROGENASE"/>
    <property type="match status" value="1"/>
</dbReference>
<dbReference type="FunFam" id="3.40.50.720:FF:000072">
    <property type="entry name" value="Saccharopine dehydrogenase [NADP(+), L-glutamate-forming]"/>
    <property type="match status" value="1"/>
</dbReference>
<dbReference type="STRING" id="4829.A0A168KL00"/>
<reference evidence="11" key="1">
    <citation type="submission" date="2016-04" db="EMBL/GenBank/DDBJ databases">
        <authorList>
            <person name="Evans L.H."/>
            <person name="Alamgir A."/>
            <person name="Owens N."/>
            <person name="Weber N.D."/>
            <person name="Virtaneva K."/>
            <person name="Barbian K."/>
            <person name="Babar A."/>
            <person name="Rosenke K."/>
        </authorList>
    </citation>
    <scope>NUCLEOTIDE SEQUENCE [LARGE SCALE GENOMIC DNA]</scope>
    <source>
        <strain evidence="11">CBS 101.48</strain>
    </source>
</reference>